<name>A0A0L0BQT0_LUCCU</name>
<sequence length="325" mass="36548">MDTYLSEMEVLFNFNRRYQYHKRMVVRESERERGVKRNKKFKVNLATIKLTQKVAGTEKETATTKQIPTETQNFELYFNLLQQISVFFIFLLVVHESKSEVRDDGGVCEVGDIDVVVAMGGEATATATNNEGGATILQAAITGGADRVAVVLSSKSNKRLEVFLISVVFAIAAAAFDFFVLINENGVDDNRPRLSKCSLNVNVVCDETVEAADDEDEFVFVVLADTVEESLLTVEEVVDKAEQPEDDSEEVVEDDDEEDDVENFLLFFSFLLLLVVLLQPSIVAVLLVMIFFKRPATGDRRHTDNVNLTVLVKERKRIKKVLMKT</sequence>
<evidence type="ECO:0000256" key="1">
    <source>
        <dbReference type="SAM" id="Phobius"/>
    </source>
</evidence>
<accession>A0A0L0BQT0</accession>
<feature type="transmembrane region" description="Helical" evidence="1">
    <location>
        <begin position="162"/>
        <end position="182"/>
    </location>
</feature>
<organism evidence="2 3">
    <name type="scientific">Lucilia cuprina</name>
    <name type="common">Green bottle fly</name>
    <name type="synonym">Australian sheep blowfly</name>
    <dbReference type="NCBI Taxonomy" id="7375"/>
    <lineage>
        <taxon>Eukaryota</taxon>
        <taxon>Metazoa</taxon>
        <taxon>Ecdysozoa</taxon>
        <taxon>Arthropoda</taxon>
        <taxon>Hexapoda</taxon>
        <taxon>Insecta</taxon>
        <taxon>Pterygota</taxon>
        <taxon>Neoptera</taxon>
        <taxon>Endopterygota</taxon>
        <taxon>Diptera</taxon>
        <taxon>Brachycera</taxon>
        <taxon>Muscomorpha</taxon>
        <taxon>Oestroidea</taxon>
        <taxon>Calliphoridae</taxon>
        <taxon>Luciliinae</taxon>
        <taxon>Lucilia</taxon>
    </lineage>
</organism>
<proteinExistence type="predicted"/>
<keyword evidence="3" id="KW-1185">Reference proteome</keyword>
<evidence type="ECO:0000313" key="2">
    <source>
        <dbReference type="EMBL" id="KNC21594.1"/>
    </source>
</evidence>
<feature type="transmembrane region" description="Helical" evidence="1">
    <location>
        <begin position="264"/>
        <end position="292"/>
    </location>
</feature>
<keyword evidence="1" id="KW-0812">Transmembrane</keyword>
<comment type="caution">
    <text evidence="2">The sequence shown here is derived from an EMBL/GenBank/DDBJ whole genome shotgun (WGS) entry which is preliminary data.</text>
</comment>
<protein>
    <submittedName>
        <fullName evidence="2">Uncharacterized protein</fullName>
    </submittedName>
</protein>
<keyword evidence="1" id="KW-0472">Membrane</keyword>
<evidence type="ECO:0000313" key="3">
    <source>
        <dbReference type="Proteomes" id="UP000037069"/>
    </source>
</evidence>
<keyword evidence="1" id="KW-1133">Transmembrane helix</keyword>
<dbReference type="EMBL" id="JRES01001599">
    <property type="protein sequence ID" value="KNC21594.1"/>
    <property type="molecule type" value="Genomic_DNA"/>
</dbReference>
<gene>
    <name evidence="2" type="ORF">FF38_07673</name>
</gene>
<dbReference type="AlphaFoldDB" id="A0A0L0BQT0"/>
<dbReference type="Proteomes" id="UP000037069">
    <property type="component" value="Unassembled WGS sequence"/>
</dbReference>
<reference evidence="2 3" key="1">
    <citation type="journal article" date="2015" name="Nat. Commun.">
        <title>Lucilia cuprina genome unlocks parasitic fly biology to underpin future interventions.</title>
        <authorList>
            <person name="Anstead C.A."/>
            <person name="Korhonen P.K."/>
            <person name="Young N.D."/>
            <person name="Hall R.S."/>
            <person name="Jex A.R."/>
            <person name="Murali S.C."/>
            <person name="Hughes D.S."/>
            <person name="Lee S.F."/>
            <person name="Perry T."/>
            <person name="Stroehlein A.J."/>
            <person name="Ansell B.R."/>
            <person name="Breugelmans B."/>
            <person name="Hofmann A."/>
            <person name="Qu J."/>
            <person name="Dugan S."/>
            <person name="Lee S.L."/>
            <person name="Chao H."/>
            <person name="Dinh H."/>
            <person name="Han Y."/>
            <person name="Doddapaneni H.V."/>
            <person name="Worley K.C."/>
            <person name="Muzny D.M."/>
            <person name="Ioannidis P."/>
            <person name="Waterhouse R.M."/>
            <person name="Zdobnov E.M."/>
            <person name="James P.J."/>
            <person name="Bagnall N.H."/>
            <person name="Kotze A.C."/>
            <person name="Gibbs R.A."/>
            <person name="Richards S."/>
            <person name="Batterham P."/>
            <person name="Gasser R.B."/>
        </authorList>
    </citation>
    <scope>NUCLEOTIDE SEQUENCE [LARGE SCALE GENOMIC DNA]</scope>
    <source>
        <strain evidence="2 3">LS</strain>
        <tissue evidence="2">Full body</tissue>
    </source>
</reference>